<name>A0A9D1R7A9_9FIRM</name>
<dbReference type="SUPFAM" id="SSF56300">
    <property type="entry name" value="Metallo-dependent phosphatases"/>
    <property type="match status" value="1"/>
</dbReference>
<comment type="similarity">
    <text evidence="1 2">Belongs to the metallophosphoesterase superfamily. YfcE family.</text>
</comment>
<dbReference type="Proteomes" id="UP000824265">
    <property type="component" value="Unassembled WGS sequence"/>
</dbReference>
<dbReference type="InterPro" id="IPR000979">
    <property type="entry name" value="Phosphodiesterase_MJ0936/Vps29"/>
</dbReference>
<comment type="cofactor">
    <cofactor evidence="2">
        <name>a divalent metal cation</name>
        <dbReference type="ChEBI" id="CHEBI:60240"/>
    </cofactor>
</comment>
<dbReference type="AlphaFoldDB" id="A0A9D1R7A9"/>
<dbReference type="InterPro" id="IPR024654">
    <property type="entry name" value="Calcineurin-like_PHP_lpxH"/>
</dbReference>
<evidence type="ECO:0000256" key="1">
    <source>
        <dbReference type="ARBA" id="ARBA00008950"/>
    </source>
</evidence>
<dbReference type="Gene3D" id="3.60.21.10">
    <property type="match status" value="1"/>
</dbReference>
<protein>
    <recommendedName>
        <fullName evidence="2">Phosphoesterase</fullName>
        <ecNumber evidence="2">3.1.4.-</ecNumber>
    </recommendedName>
</protein>
<accession>A0A9D1R7A9</accession>
<dbReference type="EMBL" id="DXGH01000041">
    <property type="protein sequence ID" value="HIW81397.1"/>
    <property type="molecule type" value="Genomic_DNA"/>
</dbReference>
<dbReference type="NCBIfam" id="TIGR00040">
    <property type="entry name" value="yfcE"/>
    <property type="match status" value="1"/>
</dbReference>
<keyword evidence="2" id="KW-0479">Metal-binding</keyword>
<evidence type="ECO:0000259" key="3">
    <source>
        <dbReference type="Pfam" id="PF12850"/>
    </source>
</evidence>
<evidence type="ECO:0000256" key="2">
    <source>
        <dbReference type="RuleBase" id="RU362039"/>
    </source>
</evidence>
<evidence type="ECO:0000313" key="5">
    <source>
        <dbReference type="Proteomes" id="UP000824265"/>
    </source>
</evidence>
<reference evidence="4" key="1">
    <citation type="journal article" date="2021" name="PeerJ">
        <title>Extensive microbial diversity within the chicken gut microbiome revealed by metagenomics and culture.</title>
        <authorList>
            <person name="Gilroy R."/>
            <person name="Ravi A."/>
            <person name="Getino M."/>
            <person name="Pursley I."/>
            <person name="Horton D.L."/>
            <person name="Alikhan N.F."/>
            <person name="Baker D."/>
            <person name="Gharbi K."/>
            <person name="Hall N."/>
            <person name="Watson M."/>
            <person name="Adriaenssens E.M."/>
            <person name="Foster-Nyarko E."/>
            <person name="Jarju S."/>
            <person name="Secka A."/>
            <person name="Antonio M."/>
            <person name="Oren A."/>
            <person name="Chaudhuri R.R."/>
            <person name="La Ragione R."/>
            <person name="Hildebrand F."/>
            <person name="Pallen M.J."/>
        </authorList>
    </citation>
    <scope>NUCLEOTIDE SEQUENCE</scope>
    <source>
        <strain evidence="4">CHK195-6426</strain>
    </source>
</reference>
<feature type="domain" description="Calcineurin-like phosphoesterase" evidence="3">
    <location>
        <begin position="1"/>
        <end position="146"/>
    </location>
</feature>
<dbReference type="InterPro" id="IPR029052">
    <property type="entry name" value="Metallo-depent_PP-like"/>
</dbReference>
<dbReference type="GO" id="GO:0016787">
    <property type="term" value="F:hydrolase activity"/>
    <property type="evidence" value="ECO:0007669"/>
    <property type="project" value="UniProtKB-UniRule"/>
</dbReference>
<dbReference type="EC" id="3.1.4.-" evidence="2"/>
<evidence type="ECO:0000313" key="4">
    <source>
        <dbReference type="EMBL" id="HIW81397.1"/>
    </source>
</evidence>
<reference evidence="4" key="2">
    <citation type="submission" date="2021-04" db="EMBL/GenBank/DDBJ databases">
        <authorList>
            <person name="Gilroy R."/>
        </authorList>
    </citation>
    <scope>NUCLEOTIDE SEQUENCE</scope>
    <source>
        <strain evidence="4">CHK195-6426</strain>
    </source>
</reference>
<gene>
    <name evidence="4" type="ORF">H9742_07730</name>
</gene>
<dbReference type="RefSeq" id="WP_318705436.1">
    <property type="nucleotide sequence ID" value="NZ_CALWMU010000001.1"/>
</dbReference>
<proteinExistence type="inferred from homology"/>
<organism evidence="4 5">
    <name type="scientific">Candidatus Acetatifactor stercoripullorum</name>
    <dbReference type="NCBI Taxonomy" id="2838414"/>
    <lineage>
        <taxon>Bacteria</taxon>
        <taxon>Bacillati</taxon>
        <taxon>Bacillota</taxon>
        <taxon>Clostridia</taxon>
        <taxon>Lachnospirales</taxon>
        <taxon>Lachnospiraceae</taxon>
        <taxon>Acetatifactor</taxon>
    </lineage>
</organism>
<dbReference type="Pfam" id="PF12850">
    <property type="entry name" value="Metallophos_2"/>
    <property type="match status" value="1"/>
</dbReference>
<dbReference type="GO" id="GO:0046872">
    <property type="term" value="F:metal ion binding"/>
    <property type="evidence" value="ECO:0007669"/>
    <property type="project" value="UniProtKB-KW"/>
</dbReference>
<comment type="caution">
    <text evidence="4">The sequence shown here is derived from an EMBL/GenBank/DDBJ whole genome shotgun (WGS) entry which is preliminary data.</text>
</comment>
<dbReference type="PANTHER" id="PTHR11124">
    <property type="entry name" value="VACUOLAR SORTING PROTEIN VPS29"/>
    <property type="match status" value="1"/>
</dbReference>
<sequence length="167" mass="18966">MKVIIVSDTHRKNENYFEVLKMHKPDLVIHCGDAEGSEYALTEAADCPVWIVLGNNDFFSQLPKELEFNIGRYKVWVTHGHNYCVSMGNETIKKEAQLKGVDIVMYGHTHRPVIDIDKEVIALNPGSLSYPRQEGHIPSYIIMELDAAGEAHFTIAYLKKPDCLKNH</sequence>